<evidence type="ECO:0000313" key="2">
    <source>
        <dbReference type="EMBL" id="KTC74327.1"/>
    </source>
</evidence>
<dbReference type="Gene3D" id="1.20.1440.330">
    <property type="match status" value="1"/>
</dbReference>
<reference evidence="3 5" key="2">
    <citation type="submission" date="2018-06" db="EMBL/GenBank/DDBJ databases">
        <authorList>
            <consortium name="Pathogen Informatics"/>
            <person name="Doyle S."/>
        </authorList>
    </citation>
    <scope>NUCLEOTIDE SEQUENCE [LARGE SCALE GENOMIC DNA]</scope>
    <source>
        <strain evidence="3 5">NCTC12437</strain>
    </source>
</reference>
<evidence type="ECO:0000256" key="1">
    <source>
        <dbReference type="SAM" id="MobiDB-lite"/>
    </source>
</evidence>
<protein>
    <recommendedName>
        <fullName evidence="6">Dot/Icm T4SS effector</fullName>
    </recommendedName>
</protein>
<dbReference type="RefSeq" id="WP_058523011.1">
    <property type="nucleotide sequence ID" value="NZ_CAAAHV010000001.1"/>
</dbReference>
<evidence type="ECO:0000313" key="4">
    <source>
        <dbReference type="Proteomes" id="UP000054735"/>
    </source>
</evidence>
<dbReference type="AlphaFoldDB" id="A0A378ICS3"/>
<gene>
    <name evidence="2" type="ORF">Lbir_0913</name>
    <name evidence="3" type="ORF">NCTC12437_02346</name>
</gene>
<evidence type="ECO:0008006" key="6">
    <source>
        <dbReference type="Google" id="ProtNLM"/>
    </source>
</evidence>
<keyword evidence="4" id="KW-1185">Reference proteome</keyword>
<dbReference type="Pfam" id="PF16848">
    <property type="entry name" value="SoDot-IcmSS"/>
    <property type="match status" value="1"/>
</dbReference>
<reference evidence="2 4" key="1">
    <citation type="submission" date="2015-11" db="EMBL/GenBank/DDBJ databases">
        <title>Genomic analysis of 38 Legionella species identifies large and diverse effector repertoires.</title>
        <authorList>
            <person name="Burstein D."/>
            <person name="Amaro F."/>
            <person name="Zusman T."/>
            <person name="Lifshitz Z."/>
            <person name="Cohen O."/>
            <person name="Gilbert J.A."/>
            <person name="Pupko T."/>
            <person name="Shuman H.A."/>
            <person name="Segal G."/>
        </authorList>
    </citation>
    <scope>NUCLEOTIDE SEQUENCE [LARGE SCALE GENOMIC DNA]</scope>
    <source>
        <strain evidence="2 4">CDC#1407-AL-14</strain>
    </source>
</reference>
<feature type="region of interest" description="Disordered" evidence="1">
    <location>
        <begin position="173"/>
        <end position="250"/>
    </location>
</feature>
<dbReference type="Proteomes" id="UP000054735">
    <property type="component" value="Unassembled WGS sequence"/>
</dbReference>
<name>A0A378ICS3_9GAMM</name>
<organism evidence="3 5">
    <name type="scientific">Legionella birminghamensis</name>
    <dbReference type="NCBI Taxonomy" id="28083"/>
    <lineage>
        <taxon>Bacteria</taxon>
        <taxon>Pseudomonadati</taxon>
        <taxon>Pseudomonadota</taxon>
        <taxon>Gammaproteobacteria</taxon>
        <taxon>Legionellales</taxon>
        <taxon>Legionellaceae</taxon>
        <taxon>Legionella</taxon>
    </lineage>
</organism>
<feature type="compositionally biased region" description="Polar residues" evidence="1">
    <location>
        <begin position="227"/>
        <end position="236"/>
    </location>
</feature>
<evidence type="ECO:0000313" key="5">
    <source>
        <dbReference type="Proteomes" id="UP000255066"/>
    </source>
</evidence>
<evidence type="ECO:0000313" key="3">
    <source>
        <dbReference type="EMBL" id="STX32555.1"/>
    </source>
</evidence>
<proteinExistence type="predicted"/>
<dbReference type="Proteomes" id="UP000255066">
    <property type="component" value="Unassembled WGS sequence"/>
</dbReference>
<feature type="compositionally biased region" description="Basic and acidic residues" evidence="1">
    <location>
        <begin position="174"/>
        <end position="212"/>
    </location>
</feature>
<dbReference type="InterPro" id="IPR044887">
    <property type="entry name" value="SoDot-IcmSS_sf"/>
</dbReference>
<sequence length="250" mass="28369">MAFEVPAWEKIKEAYKEQRRVVITKNQKNRIEDLSDDRFGQLKFLDILEATLDSPLSGLSDKQKANIFVGSLLVVEQMIEARYWATSPDNSALHRGIPLIINRNDSNKMDPLTGWTIFTDTLDYMDKQIHVDNDPGKPKLRNHLFSNIRKDEKASLAFDHDKYMTVLVSSQKTARLEKDDKESQDIKEAEAAEKKAKLEEEKRIKQEAEKAKGHSGGVLSTLKHMVWSSTPAPTSTTDEKFTPAEPQGPS</sequence>
<dbReference type="EMBL" id="LNXT01000011">
    <property type="protein sequence ID" value="KTC74327.1"/>
    <property type="molecule type" value="Genomic_DNA"/>
</dbReference>
<dbReference type="EMBL" id="UGNW01000001">
    <property type="protein sequence ID" value="STX32555.1"/>
    <property type="molecule type" value="Genomic_DNA"/>
</dbReference>
<dbReference type="InterPro" id="IPR031758">
    <property type="entry name" value="SoDot-IcmSS"/>
</dbReference>
<accession>A0A378ICS3</accession>